<sequence>MMRVPEPTYRYEVDQLTAYYKDAVQDIMAELDRVDLDNFRQANAKATLSSIAEILSELDDKTKEWVEKNIPIAARQGVINTIIALGIAQTVEKASQIASFSWLNKEMIAAAVADTQADLLAVTQNIDRKTKAAVRKAVSDSMRYHMTRGENGRRTIAADIRNTLQQSVRTGIIDAAGRRWRPEVYADMVTRTKMMETYREATTNEALRRNVYYAVISSHGATDACRNYEGKIMKLTDDAPGDYPTYDQLKSSGQIWHPNCKHTFSPIRNPEGVKS</sequence>
<gene>
    <name evidence="1" type="ORF">EQZ20_20975</name>
</gene>
<protein>
    <submittedName>
        <fullName evidence="1">Minor capsid protein</fullName>
    </submittedName>
</protein>
<name>A0AAJ4D4I3_9BACI</name>
<evidence type="ECO:0000313" key="1">
    <source>
        <dbReference type="EMBL" id="QAT67107.1"/>
    </source>
</evidence>
<reference evidence="1 2" key="1">
    <citation type="submission" date="2019-01" db="EMBL/GenBank/DDBJ databases">
        <title>Genome sequence of Bacillus glycinifermentans SRCM103574.</title>
        <authorList>
            <person name="Kong H.-J."/>
            <person name="Jeong S.-Y."/>
            <person name="Jeong D.-Y."/>
        </authorList>
    </citation>
    <scope>NUCLEOTIDE SEQUENCE [LARGE SCALE GENOMIC DNA]</scope>
    <source>
        <strain evidence="1 2">SRCM103574</strain>
    </source>
</reference>
<dbReference type="EMBL" id="CP035232">
    <property type="protein sequence ID" value="QAT67107.1"/>
    <property type="molecule type" value="Genomic_DNA"/>
</dbReference>
<dbReference type="RefSeq" id="WP_128748308.1">
    <property type="nucleotide sequence ID" value="NZ_CP035232.1"/>
</dbReference>
<dbReference type="GeneID" id="82855153"/>
<dbReference type="GO" id="GO:0005198">
    <property type="term" value="F:structural molecule activity"/>
    <property type="evidence" value="ECO:0007669"/>
    <property type="project" value="InterPro"/>
</dbReference>
<organism evidence="1 2">
    <name type="scientific">Bacillus glycinifermentans</name>
    <dbReference type="NCBI Taxonomy" id="1664069"/>
    <lineage>
        <taxon>Bacteria</taxon>
        <taxon>Bacillati</taxon>
        <taxon>Bacillota</taxon>
        <taxon>Bacilli</taxon>
        <taxon>Bacillales</taxon>
        <taxon>Bacillaceae</taxon>
        <taxon>Bacillus</taxon>
    </lineage>
</organism>
<dbReference type="Proteomes" id="UP000288675">
    <property type="component" value="Chromosome"/>
</dbReference>
<accession>A0AAJ4D4I3</accession>
<dbReference type="Pfam" id="PF06152">
    <property type="entry name" value="Phage_min_cap2"/>
    <property type="match status" value="1"/>
</dbReference>
<dbReference type="AlphaFoldDB" id="A0AAJ4D4I3"/>
<proteinExistence type="predicted"/>
<dbReference type="InterPro" id="IPR009319">
    <property type="entry name" value="Phage_A118_VSP1"/>
</dbReference>
<evidence type="ECO:0000313" key="2">
    <source>
        <dbReference type="Proteomes" id="UP000288675"/>
    </source>
</evidence>